<organism evidence="18 19">
    <name type="scientific">Candidatus Rickettsiella viridis</name>
    <dbReference type="NCBI Taxonomy" id="676208"/>
    <lineage>
        <taxon>Bacteria</taxon>
        <taxon>Pseudomonadati</taxon>
        <taxon>Pseudomonadota</taxon>
        <taxon>Gammaproteobacteria</taxon>
        <taxon>Legionellales</taxon>
        <taxon>Coxiellaceae</taxon>
        <taxon>Rickettsiella</taxon>
    </lineage>
</organism>
<evidence type="ECO:0000256" key="10">
    <source>
        <dbReference type="ARBA" id="ARBA00023235"/>
    </source>
</evidence>
<dbReference type="InterPro" id="IPR014017">
    <property type="entry name" value="DNA_helicase_UvrD-like_C"/>
</dbReference>
<dbReference type="EC" id="5.6.2.4" evidence="12"/>
<evidence type="ECO:0000256" key="14">
    <source>
        <dbReference type="ARBA" id="ARBA00048988"/>
    </source>
</evidence>
<sequence>MKNLIEHDAEARLQALDPQQSFIVQAPAGSGKTELLVRRYLILLSRVRFPEAIIAITFTRKAAHEMRMRILDALEKAEQPCPTSTKEAARWQLARNVIAHDKIMNWNLLANPNRLRIQTIDSFCQRLTCQMPLLSKLDAQLSPVDKPEFLYRLAAQELISNLEINSPWQNSLLKLIKHGDNDFSSLEASLSELLASREQWLSYFTQDPTHLRESLEKTLQKINQTLIAQLNSLISSDLRQELTELLNFSLQQRVEKPLEKIANRYYWQQACFLLLKDDNEWRNEVTKKQGFPAASGEKDKQKKAYYTAIKQRVESLIEQLKNQADLHEALIAFRRAPPLHYTDAQWEIITALFDVLPLLVAHLQVVFQQAKKVDHTEILLCALAALGDEENPSDLAFSLDYQIEHLLIDEFQDTSLTQFQLIEKLIAGWQANEEKTLFLVGDPMQSIYRFRKAEVGLFLQAKQDGIGNIPLQSLTLAVNFRSDPAIISWINACFSQLLPKKENINQGAITFAPAIAFQTQNTEKAVGMYWMNEEDSLREANKIIAIIQEIRQKNPHDSIAILVRARTHLKDLLPALQAARLSYHAVEIESLGQHSAVQDMVALTRALLHLGDRISWLALLRSPFCGLDLRDLHSITHFSADTSSYHTIWQQLKDFEKMDLREESKQRCRRIVPILQHCFAEQDNFTLTSWIKNAWLRLGGATTLNHPEEITHIQSYLDHLEKKVLAEADEFDTFKLEKELADIVIENNKTLSNPIAVMTIHKAKGLEYDHIILPCLHRKSSSDNAKLMLYQERHVTKTKKDCLLAPIKAKSEKEDLIYNYLSRTEKQKTRYELARLLYVASTRAKKSLSLLGVVKEDSKEELKVPTDTLLHSLWQATIIHRDDFFSLDTDAVATNELSASRRVKRLVADWQNPIFTPKIAAKVAHKPFSYQWQPNLAKATGTVIHRLLYQISQDGLEYWDKIDFTQENTRFIRLLEQAGIIPSQLDEALSKLTQALKKIIQDPRGRWILSQQHQAAHSEFALNVAQNNHLRQLIMDRTFVEAGVRWIIDYKTTAYTGDNPEIFLNTAMQQHKKQLEGYAAAFTQMSALKENYKIRLGLYFPLDTLWQAWEYLPSSNTIAVMASE</sequence>
<protein>
    <recommendedName>
        <fullName evidence="12">DNA 3'-5' helicase</fullName>
        <ecNumber evidence="12">5.6.2.4</ecNumber>
    </recommendedName>
    <alternativeName>
        <fullName evidence="13">DNA 3'-5' helicase II</fullName>
    </alternativeName>
</protein>
<dbReference type="InterPro" id="IPR014016">
    <property type="entry name" value="UvrD-like_ATP-bd"/>
</dbReference>
<dbReference type="GO" id="GO:0000725">
    <property type="term" value="P:recombinational repair"/>
    <property type="evidence" value="ECO:0007669"/>
    <property type="project" value="TreeGrafter"/>
</dbReference>
<comment type="catalytic activity">
    <reaction evidence="14">
        <text>ATP + H2O = ADP + phosphate + H(+)</text>
        <dbReference type="Rhea" id="RHEA:13065"/>
        <dbReference type="ChEBI" id="CHEBI:15377"/>
        <dbReference type="ChEBI" id="CHEBI:15378"/>
        <dbReference type="ChEBI" id="CHEBI:30616"/>
        <dbReference type="ChEBI" id="CHEBI:43474"/>
        <dbReference type="ChEBI" id="CHEBI:456216"/>
        <dbReference type="EC" id="5.6.2.4"/>
    </reaction>
</comment>
<dbReference type="AlphaFoldDB" id="A0A2Z5UUD9"/>
<dbReference type="PANTHER" id="PTHR11070">
    <property type="entry name" value="UVRD / RECB / PCRA DNA HELICASE FAMILY MEMBER"/>
    <property type="match status" value="1"/>
</dbReference>
<reference evidence="18 19" key="1">
    <citation type="submission" date="2017-03" db="EMBL/GenBank/DDBJ databases">
        <title>The genome sequence of Candidatus Rickettsiella viridis.</title>
        <authorList>
            <person name="Nikoh N."/>
            <person name="Tsuchida T."/>
            <person name="Yamaguchi K."/>
            <person name="Maeda T."/>
            <person name="Shigenobu S."/>
            <person name="Fukatsu T."/>
        </authorList>
    </citation>
    <scope>NUCLEOTIDE SEQUENCE [LARGE SCALE GENOMIC DNA]</scope>
    <source>
        <strain evidence="18 19">Ap-RA04</strain>
    </source>
</reference>
<evidence type="ECO:0000259" key="17">
    <source>
        <dbReference type="PROSITE" id="PS51217"/>
    </source>
</evidence>
<dbReference type="GO" id="GO:0004527">
    <property type="term" value="F:exonuclease activity"/>
    <property type="evidence" value="ECO:0007669"/>
    <property type="project" value="UniProtKB-KW"/>
</dbReference>
<dbReference type="SUPFAM" id="SSF52540">
    <property type="entry name" value="P-loop containing nucleoside triphosphate hydrolases"/>
    <property type="match status" value="1"/>
</dbReference>
<dbReference type="KEGG" id="rvi:RVIR1_06610"/>
<keyword evidence="6" id="KW-0269">Exonuclease</keyword>
<evidence type="ECO:0000313" key="18">
    <source>
        <dbReference type="EMBL" id="BBB15159.1"/>
    </source>
</evidence>
<keyword evidence="8" id="KW-0238">DNA-binding</keyword>
<dbReference type="SUPFAM" id="SSF52980">
    <property type="entry name" value="Restriction endonuclease-like"/>
    <property type="match status" value="1"/>
</dbReference>
<dbReference type="Pfam" id="PF12705">
    <property type="entry name" value="PDDEXK_1"/>
    <property type="match status" value="1"/>
</dbReference>
<dbReference type="GO" id="GO:0033202">
    <property type="term" value="C:DNA helicase complex"/>
    <property type="evidence" value="ECO:0007669"/>
    <property type="project" value="TreeGrafter"/>
</dbReference>
<dbReference type="GO" id="GO:0003677">
    <property type="term" value="F:DNA binding"/>
    <property type="evidence" value="ECO:0007669"/>
    <property type="project" value="UniProtKB-KW"/>
</dbReference>
<dbReference type="Gene3D" id="1.10.486.10">
    <property type="entry name" value="PCRA, domain 4"/>
    <property type="match status" value="1"/>
</dbReference>
<dbReference type="InterPro" id="IPR027417">
    <property type="entry name" value="P-loop_NTPase"/>
</dbReference>
<comment type="catalytic activity">
    <reaction evidence="11">
        <text>Couples ATP hydrolysis with the unwinding of duplex DNA by translocating in the 3'-5' direction.</text>
        <dbReference type="EC" id="5.6.2.4"/>
    </reaction>
</comment>
<keyword evidence="3" id="KW-0227">DNA damage</keyword>
<evidence type="ECO:0000256" key="3">
    <source>
        <dbReference type="ARBA" id="ARBA00022763"/>
    </source>
</evidence>
<dbReference type="PROSITE" id="PS51217">
    <property type="entry name" value="UVRD_HELICASE_CTER"/>
    <property type="match status" value="1"/>
</dbReference>
<name>A0A2Z5UUD9_9COXI</name>
<dbReference type="InterPro" id="IPR000212">
    <property type="entry name" value="DNA_helicase_UvrD/REP"/>
</dbReference>
<feature type="domain" description="UvrD-like helicase ATP-binding" evidence="16">
    <location>
        <begin position="5"/>
        <end position="483"/>
    </location>
</feature>
<evidence type="ECO:0000256" key="8">
    <source>
        <dbReference type="ARBA" id="ARBA00023125"/>
    </source>
</evidence>
<keyword evidence="7 15" id="KW-0067">ATP-binding</keyword>
<dbReference type="PANTHER" id="PTHR11070:SF2">
    <property type="entry name" value="ATP-DEPENDENT DNA HELICASE SRS2"/>
    <property type="match status" value="1"/>
</dbReference>
<evidence type="ECO:0000259" key="16">
    <source>
        <dbReference type="PROSITE" id="PS51198"/>
    </source>
</evidence>
<evidence type="ECO:0000313" key="19">
    <source>
        <dbReference type="Proteomes" id="UP000282483"/>
    </source>
</evidence>
<evidence type="ECO:0000256" key="13">
    <source>
        <dbReference type="ARBA" id="ARBA00034923"/>
    </source>
</evidence>
<dbReference type="GO" id="GO:0043138">
    <property type="term" value="F:3'-5' DNA helicase activity"/>
    <property type="evidence" value="ECO:0007669"/>
    <property type="project" value="UniProtKB-EC"/>
</dbReference>
<evidence type="ECO:0000256" key="9">
    <source>
        <dbReference type="ARBA" id="ARBA00023204"/>
    </source>
</evidence>
<evidence type="ECO:0000256" key="6">
    <source>
        <dbReference type="ARBA" id="ARBA00022839"/>
    </source>
</evidence>
<dbReference type="InterPro" id="IPR011604">
    <property type="entry name" value="PDDEXK-like_dom_sf"/>
</dbReference>
<evidence type="ECO:0000256" key="1">
    <source>
        <dbReference type="ARBA" id="ARBA00022722"/>
    </source>
</evidence>
<accession>A0A2Z5UUD9</accession>
<evidence type="ECO:0000256" key="4">
    <source>
        <dbReference type="ARBA" id="ARBA00022801"/>
    </source>
</evidence>
<gene>
    <name evidence="18" type="primary">addA</name>
    <name evidence="18" type="ORF">RVIR1_06610</name>
</gene>
<feature type="domain" description="UvrD-like helicase C-terminal" evidence="17">
    <location>
        <begin position="495"/>
        <end position="765"/>
    </location>
</feature>
<dbReference type="Pfam" id="PF13361">
    <property type="entry name" value="UvrD_C"/>
    <property type="match status" value="1"/>
</dbReference>
<keyword evidence="9" id="KW-0234">DNA repair</keyword>
<dbReference type="InterPro" id="IPR011335">
    <property type="entry name" value="Restrct_endonuc-II-like"/>
</dbReference>
<keyword evidence="2 15" id="KW-0547">Nucleotide-binding</keyword>
<dbReference type="RefSeq" id="WP_172593973.1">
    <property type="nucleotide sequence ID" value="NZ_AP018005.1"/>
</dbReference>
<dbReference type="InterPro" id="IPR038726">
    <property type="entry name" value="PDDEXK_AddAB-type"/>
</dbReference>
<keyword evidence="10" id="KW-0413">Isomerase</keyword>
<evidence type="ECO:0000256" key="12">
    <source>
        <dbReference type="ARBA" id="ARBA00034808"/>
    </source>
</evidence>
<evidence type="ECO:0000256" key="11">
    <source>
        <dbReference type="ARBA" id="ARBA00034617"/>
    </source>
</evidence>
<dbReference type="Pfam" id="PF00580">
    <property type="entry name" value="UvrD-helicase"/>
    <property type="match status" value="1"/>
</dbReference>
<proteinExistence type="predicted"/>
<keyword evidence="4 15" id="KW-0378">Hydrolase</keyword>
<evidence type="ECO:0000256" key="5">
    <source>
        <dbReference type="ARBA" id="ARBA00022806"/>
    </source>
</evidence>
<dbReference type="PROSITE" id="PS51198">
    <property type="entry name" value="UVRD_HELICASE_ATP_BIND"/>
    <property type="match status" value="1"/>
</dbReference>
<evidence type="ECO:0000256" key="2">
    <source>
        <dbReference type="ARBA" id="ARBA00022741"/>
    </source>
</evidence>
<dbReference type="GO" id="GO:0005524">
    <property type="term" value="F:ATP binding"/>
    <property type="evidence" value="ECO:0007669"/>
    <property type="project" value="UniProtKB-UniRule"/>
</dbReference>
<feature type="binding site" evidence="15">
    <location>
        <begin position="26"/>
        <end position="33"/>
    </location>
    <ligand>
        <name>ATP</name>
        <dbReference type="ChEBI" id="CHEBI:30616"/>
    </ligand>
</feature>
<evidence type="ECO:0000256" key="7">
    <source>
        <dbReference type="ARBA" id="ARBA00022840"/>
    </source>
</evidence>
<dbReference type="Gene3D" id="3.40.50.300">
    <property type="entry name" value="P-loop containing nucleotide triphosphate hydrolases"/>
    <property type="match status" value="3"/>
</dbReference>
<keyword evidence="5 15" id="KW-0347">Helicase</keyword>
<dbReference type="Gene3D" id="3.90.320.10">
    <property type="match status" value="1"/>
</dbReference>
<evidence type="ECO:0000256" key="15">
    <source>
        <dbReference type="PROSITE-ProRule" id="PRU00560"/>
    </source>
</evidence>
<keyword evidence="1" id="KW-0540">Nuclease</keyword>
<dbReference type="EMBL" id="AP018005">
    <property type="protein sequence ID" value="BBB15159.1"/>
    <property type="molecule type" value="Genomic_DNA"/>
</dbReference>
<dbReference type="Proteomes" id="UP000282483">
    <property type="component" value="Chromosome"/>
</dbReference>
<keyword evidence="19" id="KW-1185">Reference proteome</keyword>
<dbReference type="GO" id="GO:0005829">
    <property type="term" value="C:cytosol"/>
    <property type="evidence" value="ECO:0007669"/>
    <property type="project" value="TreeGrafter"/>
</dbReference>